<dbReference type="VEuPathDB" id="VectorBase:GBRI000440"/>
<organism evidence="5 6">
    <name type="scientific">Glossina brevipalpis</name>
    <dbReference type="NCBI Taxonomy" id="37001"/>
    <lineage>
        <taxon>Eukaryota</taxon>
        <taxon>Metazoa</taxon>
        <taxon>Ecdysozoa</taxon>
        <taxon>Arthropoda</taxon>
        <taxon>Hexapoda</taxon>
        <taxon>Insecta</taxon>
        <taxon>Pterygota</taxon>
        <taxon>Neoptera</taxon>
        <taxon>Endopterygota</taxon>
        <taxon>Diptera</taxon>
        <taxon>Brachycera</taxon>
        <taxon>Muscomorpha</taxon>
        <taxon>Hippoboscoidea</taxon>
        <taxon>Glossinidae</taxon>
        <taxon>Glossina</taxon>
    </lineage>
</organism>
<evidence type="ECO:0000256" key="1">
    <source>
        <dbReference type="ARBA" id="ARBA00022771"/>
    </source>
</evidence>
<evidence type="ECO:0000313" key="5">
    <source>
        <dbReference type="EnsemblMetazoa" id="GBRI000440-PA"/>
    </source>
</evidence>
<dbReference type="PANTHER" id="PTHR45676:SF41">
    <property type="entry name" value="RING-H2 FINGER PROTEIN ATL66"/>
    <property type="match status" value="1"/>
</dbReference>
<keyword evidence="1 3" id="KW-0479">Metal-binding</keyword>
<keyword evidence="1 3" id="KW-0863">Zinc-finger</keyword>
<evidence type="ECO:0000313" key="6">
    <source>
        <dbReference type="Proteomes" id="UP000091820"/>
    </source>
</evidence>
<reference evidence="6" key="1">
    <citation type="submission" date="2014-03" db="EMBL/GenBank/DDBJ databases">
        <authorList>
            <person name="Aksoy S."/>
            <person name="Warren W."/>
            <person name="Wilson R.K."/>
        </authorList>
    </citation>
    <scope>NUCLEOTIDE SEQUENCE [LARGE SCALE GENOMIC DNA]</scope>
    <source>
        <strain evidence="6">IAEA</strain>
    </source>
</reference>
<evidence type="ECO:0000256" key="2">
    <source>
        <dbReference type="ARBA" id="ARBA00022833"/>
    </source>
</evidence>
<dbReference type="InterPro" id="IPR013083">
    <property type="entry name" value="Znf_RING/FYVE/PHD"/>
</dbReference>
<evidence type="ECO:0000259" key="4">
    <source>
        <dbReference type="PROSITE" id="PS50089"/>
    </source>
</evidence>
<dbReference type="PROSITE" id="PS50089">
    <property type="entry name" value="ZF_RING_2"/>
    <property type="match status" value="1"/>
</dbReference>
<dbReference type="PANTHER" id="PTHR45676">
    <property type="entry name" value="RING-H2 FINGER PROTEIN ATL51-RELATED"/>
    <property type="match status" value="1"/>
</dbReference>
<feature type="domain" description="RING-type" evidence="4">
    <location>
        <begin position="124"/>
        <end position="165"/>
    </location>
</feature>
<proteinExistence type="predicted"/>
<dbReference type="Proteomes" id="UP000091820">
    <property type="component" value="Unassembled WGS sequence"/>
</dbReference>
<dbReference type="STRING" id="37001.A0A1A9VZI9"/>
<dbReference type="GO" id="GO:0008270">
    <property type="term" value="F:zinc ion binding"/>
    <property type="evidence" value="ECO:0007669"/>
    <property type="project" value="UniProtKB-KW"/>
</dbReference>
<accession>A0A1A9VZI9</accession>
<evidence type="ECO:0000256" key="3">
    <source>
        <dbReference type="PROSITE-ProRule" id="PRU00175"/>
    </source>
</evidence>
<dbReference type="CDD" id="cd16454">
    <property type="entry name" value="RING-H2_PA-TM-RING"/>
    <property type="match status" value="1"/>
</dbReference>
<dbReference type="InterPro" id="IPR001841">
    <property type="entry name" value="Znf_RING"/>
</dbReference>
<dbReference type="AlphaFoldDB" id="A0A1A9VZI9"/>
<dbReference type="Gene3D" id="3.30.40.10">
    <property type="entry name" value="Zinc/RING finger domain, C3HC4 (zinc finger)"/>
    <property type="match status" value="1"/>
</dbReference>
<sequence>MPNNQSSNEDGRQDLHIHSDPFALDILSLSSHIWSSVRSQEGYASMPAYAHLSQINNQSRSENIPQLGQMIGRNTLSLLHYTQRLSENYYYNTESTPVSSNAIISTEIFDTLTRETTNDDDTSCSVCLNEFQVPATVCELSCKHIFHQECIRKWLELKRTCPLCRKPFVSNHNDS</sequence>
<name>A0A1A9VZI9_9MUSC</name>
<reference evidence="5" key="2">
    <citation type="submission" date="2020-05" db="UniProtKB">
        <authorList>
            <consortium name="EnsemblMetazoa"/>
        </authorList>
    </citation>
    <scope>IDENTIFICATION</scope>
    <source>
        <strain evidence="5">IAEA</strain>
    </source>
</reference>
<keyword evidence="6" id="KW-1185">Reference proteome</keyword>
<dbReference type="SUPFAM" id="SSF57850">
    <property type="entry name" value="RING/U-box"/>
    <property type="match status" value="1"/>
</dbReference>
<dbReference type="Pfam" id="PF13639">
    <property type="entry name" value="zf-RING_2"/>
    <property type="match status" value="1"/>
</dbReference>
<keyword evidence="2" id="KW-0862">Zinc</keyword>
<dbReference type="SMART" id="SM00184">
    <property type="entry name" value="RING"/>
    <property type="match status" value="1"/>
</dbReference>
<protein>
    <submittedName>
        <fullName evidence="5">RING-type domain-containing protein</fullName>
    </submittedName>
</protein>
<dbReference type="EnsemblMetazoa" id="GBRI000440-RA">
    <property type="protein sequence ID" value="GBRI000440-PA"/>
    <property type="gene ID" value="GBRI000440"/>
</dbReference>